<organism evidence="7 8">
    <name type="scientific">Allacma fusca</name>
    <dbReference type="NCBI Taxonomy" id="39272"/>
    <lineage>
        <taxon>Eukaryota</taxon>
        <taxon>Metazoa</taxon>
        <taxon>Ecdysozoa</taxon>
        <taxon>Arthropoda</taxon>
        <taxon>Hexapoda</taxon>
        <taxon>Collembola</taxon>
        <taxon>Symphypleona</taxon>
        <taxon>Sminthuridae</taxon>
        <taxon>Allacma</taxon>
    </lineage>
</organism>
<comment type="caution">
    <text evidence="7">The sequence shown here is derived from an EMBL/GenBank/DDBJ whole genome shotgun (WGS) entry which is preliminary data.</text>
</comment>
<dbReference type="Pfam" id="PF00076">
    <property type="entry name" value="RRM_1"/>
    <property type="match status" value="3"/>
</dbReference>
<name>A0A8J2L2W4_9HEXA</name>
<feature type="domain" description="RRM" evidence="6">
    <location>
        <begin position="98"/>
        <end position="176"/>
    </location>
</feature>
<dbReference type="NCBIfam" id="TIGR01648">
    <property type="entry name" value="hnRNP-R-Q"/>
    <property type="match status" value="1"/>
</dbReference>
<proteinExistence type="predicted"/>
<sequence>MTNHGGGDHSWGWEKEKSHFSFRVPGTQAKEGSFYTLSKGAFGAMEKSIVVVNNEARCIMEKLRKFGEDNGMPISQENGQRCYGPPVDWTGPPPPKGSEVFVGKLPRDIYEPDLVPLFERIGRIYEIRLMMDFSGTNRGYCFVQYTNPEDAQRAIRELNDYEISKGRKIGVLKSVDNCRLFIGGLPKEKTESEILQEISSVTDGVRKVIAYPSAQDKTKNRGFAFVEYDSHKTAAMARRKMIPGKVTLWGQDVCVDWAEPEPEVDSEIMNKVQNLYVRNLMLNTTEETLRDLFDEVSSNGVEKVKKIKDYAFIHFASREQADAARMALDKTEVEGAIIEINWAKPVDKGSPAKSKSSKQRINSGLRNLPSSPHTPHPGYTDRQTFKQIRGMPTQVVYSPQDLNQMVYYGYVPDMVPLSGFPASKHRQSVTAVEALARLCIDCGWSEPVYETVHVGNGPPALYSCRVYIIQDVNGRRLYLSLPECQLFTSAEASKTAAAEYILPRLQHDISLFRNPATYYMTSLAQPNGFAN</sequence>
<gene>
    <name evidence="7" type="ORF">AFUS01_LOCUS25064</name>
</gene>
<protein>
    <recommendedName>
        <fullName evidence="6">RRM domain-containing protein</fullName>
    </recommendedName>
</protein>
<evidence type="ECO:0000313" key="7">
    <source>
        <dbReference type="EMBL" id="CAG7786499.1"/>
    </source>
</evidence>
<dbReference type="CDD" id="cd12249">
    <property type="entry name" value="RRM1_hnRNPR_like"/>
    <property type="match status" value="1"/>
</dbReference>
<evidence type="ECO:0000256" key="2">
    <source>
        <dbReference type="ARBA" id="ARBA00022737"/>
    </source>
</evidence>
<dbReference type="FunFam" id="3.30.70.330:FF:000022">
    <property type="entry name" value="APOBEC1 complementation factor isoform X1"/>
    <property type="match status" value="1"/>
</dbReference>
<feature type="domain" description="RRM" evidence="6">
    <location>
        <begin position="178"/>
        <end position="260"/>
    </location>
</feature>
<dbReference type="OrthoDB" id="3800936at2759"/>
<feature type="region of interest" description="Disordered" evidence="5">
    <location>
        <begin position="347"/>
        <end position="382"/>
    </location>
</feature>
<dbReference type="EMBL" id="CAJVCH010319316">
    <property type="protein sequence ID" value="CAG7786499.1"/>
    <property type="molecule type" value="Genomic_DNA"/>
</dbReference>
<evidence type="ECO:0000259" key="6">
    <source>
        <dbReference type="PROSITE" id="PS50102"/>
    </source>
</evidence>
<keyword evidence="2" id="KW-0677">Repeat</keyword>
<keyword evidence="8" id="KW-1185">Reference proteome</keyword>
<evidence type="ECO:0000256" key="5">
    <source>
        <dbReference type="SAM" id="MobiDB-lite"/>
    </source>
</evidence>
<dbReference type="CDD" id="cd12250">
    <property type="entry name" value="RRM2_hnRNPR_like"/>
    <property type="match status" value="1"/>
</dbReference>
<keyword evidence="1" id="KW-0963">Cytoplasm</keyword>
<dbReference type="GO" id="GO:0003723">
    <property type="term" value="F:RNA binding"/>
    <property type="evidence" value="ECO:0007669"/>
    <property type="project" value="UniProtKB-UniRule"/>
</dbReference>
<feature type="domain" description="RRM" evidence="6">
    <location>
        <begin position="273"/>
        <end position="345"/>
    </location>
</feature>
<keyword evidence="3 4" id="KW-0694">RNA-binding</keyword>
<evidence type="ECO:0000256" key="4">
    <source>
        <dbReference type="PROSITE-ProRule" id="PRU00176"/>
    </source>
</evidence>
<dbReference type="InterPro" id="IPR000504">
    <property type="entry name" value="RRM_dom"/>
</dbReference>
<dbReference type="SMART" id="SM00360">
    <property type="entry name" value="RRM"/>
    <property type="match status" value="3"/>
</dbReference>
<dbReference type="Proteomes" id="UP000708208">
    <property type="component" value="Unassembled WGS sequence"/>
</dbReference>
<dbReference type="PANTHER" id="PTHR21245">
    <property type="entry name" value="HETEROGENEOUS NUCLEAR RIBONUCLEOPROTEIN"/>
    <property type="match status" value="1"/>
</dbReference>
<feature type="compositionally biased region" description="Polar residues" evidence="5">
    <location>
        <begin position="359"/>
        <end position="373"/>
    </location>
</feature>
<evidence type="ECO:0000256" key="3">
    <source>
        <dbReference type="ARBA" id="ARBA00022884"/>
    </source>
</evidence>
<dbReference type="PROSITE" id="PS50102">
    <property type="entry name" value="RRM"/>
    <property type="match status" value="3"/>
</dbReference>
<evidence type="ECO:0000313" key="8">
    <source>
        <dbReference type="Proteomes" id="UP000708208"/>
    </source>
</evidence>
<evidence type="ECO:0000256" key="1">
    <source>
        <dbReference type="ARBA" id="ARBA00022490"/>
    </source>
</evidence>
<accession>A0A8J2L2W4</accession>
<dbReference type="InterPro" id="IPR006535">
    <property type="entry name" value="HnRNP_R/Q_splicing_fac"/>
</dbReference>
<dbReference type="AlphaFoldDB" id="A0A8J2L2W4"/>
<reference evidence="7" key="1">
    <citation type="submission" date="2021-06" db="EMBL/GenBank/DDBJ databases">
        <authorList>
            <person name="Hodson N. C."/>
            <person name="Mongue J. A."/>
            <person name="Jaron S. K."/>
        </authorList>
    </citation>
    <scope>NUCLEOTIDE SEQUENCE</scope>
</reference>